<sequence length="88" mass="9491">MLHIKDIEAFARINEALNEEPGTDDGAHGQAEQAGQDSEGRHTSGPAHPALVMAMLATGRLPLSALSKSDQAKTPDVPTPWTRMFRRS</sequence>
<keyword evidence="3" id="KW-1185">Reference proteome</keyword>
<gene>
    <name evidence="2" type="ORF">GBZ48_30280</name>
</gene>
<evidence type="ECO:0000313" key="3">
    <source>
        <dbReference type="Proteomes" id="UP000605086"/>
    </source>
</evidence>
<feature type="region of interest" description="Disordered" evidence="1">
    <location>
        <begin position="65"/>
        <end position="88"/>
    </location>
</feature>
<dbReference type="RefSeq" id="WP_174474407.1">
    <property type="nucleotide sequence ID" value="NZ_JAGINN010000005.1"/>
</dbReference>
<protein>
    <submittedName>
        <fullName evidence="2">Uncharacterized protein</fullName>
    </submittedName>
</protein>
<evidence type="ECO:0000256" key="1">
    <source>
        <dbReference type="SAM" id="MobiDB-lite"/>
    </source>
</evidence>
<dbReference type="EMBL" id="WHOS01000065">
    <property type="protein sequence ID" value="NUB03511.1"/>
    <property type="molecule type" value="Genomic_DNA"/>
</dbReference>
<dbReference type="Proteomes" id="UP000605086">
    <property type="component" value="Unassembled WGS sequence"/>
</dbReference>
<reference evidence="2 3" key="1">
    <citation type="submission" date="2019-10" db="EMBL/GenBank/DDBJ databases">
        <title>Genome sequence of Azospirillum melinis.</title>
        <authorList>
            <person name="Ambrosini A."/>
            <person name="Sant'Anna F.H."/>
            <person name="Cassan F.D."/>
            <person name="Souza E.M."/>
            <person name="Passaglia L.M.P."/>
        </authorList>
    </citation>
    <scope>NUCLEOTIDE SEQUENCE [LARGE SCALE GENOMIC DNA]</scope>
    <source>
        <strain evidence="2 3">TMCY0552</strain>
    </source>
</reference>
<name>A0ABX2KMA4_9PROT</name>
<accession>A0ABX2KMA4</accession>
<feature type="region of interest" description="Disordered" evidence="1">
    <location>
        <begin position="15"/>
        <end position="49"/>
    </location>
</feature>
<proteinExistence type="predicted"/>
<comment type="caution">
    <text evidence="2">The sequence shown here is derived from an EMBL/GenBank/DDBJ whole genome shotgun (WGS) entry which is preliminary data.</text>
</comment>
<evidence type="ECO:0000313" key="2">
    <source>
        <dbReference type="EMBL" id="NUB03511.1"/>
    </source>
</evidence>
<organism evidence="2 3">
    <name type="scientific">Azospirillum melinis</name>
    <dbReference type="NCBI Taxonomy" id="328839"/>
    <lineage>
        <taxon>Bacteria</taxon>
        <taxon>Pseudomonadati</taxon>
        <taxon>Pseudomonadota</taxon>
        <taxon>Alphaproteobacteria</taxon>
        <taxon>Rhodospirillales</taxon>
        <taxon>Azospirillaceae</taxon>
        <taxon>Azospirillum</taxon>
    </lineage>
</organism>